<feature type="transmembrane region" description="Helical" evidence="1">
    <location>
        <begin position="256"/>
        <end position="275"/>
    </location>
</feature>
<dbReference type="EMBL" id="KN822026">
    <property type="protein sequence ID" value="KIM64822.1"/>
    <property type="molecule type" value="Genomic_DNA"/>
</dbReference>
<sequence>MPSLNNTWTWLRYRRPDPLAAPLLQPDGRPSSYLGLAIPAAGEHGEDGGAGAADHACDGERDLTVVQHTSTILLAPHTGQLQNGHPSHSDFSVQRKGLLPAPVLQSDSTGFNAPWSAHMKNTKRFLMQEIDGSRASAPLTAYCFMTGFVDVITYSAIYVWCAFQTGNSLQLALTLARLFNDPRKILFTITDRHALCSVLSFILGAFAGRLGDKLGCKTRLWMSLGTFIQTLFTMAAALAIWMSGQPSIADGRVNPVWTNTLTFVCVGFLSASMGLQGIMGNRMNTHFTTTVVLTTTYCELMTEPQLFHFYRLVISRDHKIIAIVSLFLGALFGRSILDKFGSAGALAVATGIRLVITFWWFFVPANKALEN</sequence>
<gene>
    <name evidence="2" type="ORF">SCLCIDRAFT_1212908</name>
</gene>
<dbReference type="Proteomes" id="UP000053989">
    <property type="component" value="Unassembled WGS sequence"/>
</dbReference>
<protein>
    <recommendedName>
        <fullName evidence="4">DUF1275 domain protein</fullName>
    </recommendedName>
</protein>
<evidence type="ECO:0000313" key="3">
    <source>
        <dbReference type="Proteomes" id="UP000053989"/>
    </source>
</evidence>
<feature type="transmembrane region" description="Helical" evidence="1">
    <location>
        <begin position="139"/>
        <end position="165"/>
    </location>
</feature>
<dbReference type="OrthoDB" id="5288586at2759"/>
<evidence type="ECO:0008006" key="4">
    <source>
        <dbReference type="Google" id="ProtNLM"/>
    </source>
</evidence>
<reference evidence="2 3" key="1">
    <citation type="submission" date="2014-04" db="EMBL/GenBank/DDBJ databases">
        <authorList>
            <consortium name="DOE Joint Genome Institute"/>
            <person name="Kuo A."/>
            <person name="Kohler A."/>
            <person name="Nagy L.G."/>
            <person name="Floudas D."/>
            <person name="Copeland A."/>
            <person name="Barry K.W."/>
            <person name="Cichocki N."/>
            <person name="Veneault-Fourrey C."/>
            <person name="LaButti K."/>
            <person name="Lindquist E.A."/>
            <person name="Lipzen A."/>
            <person name="Lundell T."/>
            <person name="Morin E."/>
            <person name="Murat C."/>
            <person name="Sun H."/>
            <person name="Tunlid A."/>
            <person name="Henrissat B."/>
            <person name="Grigoriev I.V."/>
            <person name="Hibbett D.S."/>
            <person name="Martin F."/>
            <person name="Nordberg H.P."/>
            <person name="Cantor M.N."/>
            <person name="Hua S.X."/>
        </authorList>
    </citation>
    <scope>NUCLEOTIDE SEQUENCE [LARGE SCALE GENOMIC DNA]</scope>
    <source>
        <strain evidence="2 3">Foug A</strain>
    </source>
</reference>
<keyword evidence="3" id="KW-1185">Reference proteome</keyword>
<keyword evidence="1" id="KW-1133">Transmembrane helix</keyword>
<accession>A0A0C3AIT8</accession>
<feature type="transmembrane region" description="Helical" evidence="1">
    <location>
        <begin position="220"/>
        <end position="244"/>
    </location>
</feature>
<keyword evidence="1" id="KW-0472">Membrane</keyword>
<organism evidence="2 3">
    <name type="scientific">Scleroderma citrinum Foug A</name>
    <dbReference type="NCBI Taxonomy" id="1036808"/>
    <lineage>
        <taxon>Eukaryota</taxon>
        <taxon>Fungi</taxon>
        <taxon>Dikarya</taxon>
        <taxon>Basidiomycota</taxon>
        <taxon>Agaricomycotina</taxon>
        <taxon>Agaricomycetes</taxon>
        <taxon>Agaricomycetidae</taxon>
        <taxon>Boletales</taxon>
        <taxon>Sclerodermatineae</taxon>
        <taxon>Sclerodermataceae</taxon>
        <taxon>Scleroderma</taxon>
    </lineage>
</organism>
<dbReference type="AlphaFoldDB" id="A0A0C3AIT8"/>
<proteinExistence type="predicted"/>
<dbReference type="HOGENOM" id="CLU_062487_0_0_1"/>
<evidence type="ECO:0000313" key="2">
    <source>
        <dbReference type="EMBL" id="KIM64822.1"/>
    </source>
</evidence>
<dbReference type="InterPro" id="IPR010699">
    <property type="entry name" value="DUF1275"/>
</dbReference>
<name>A0A0C3AIT8_9AGAM</name>
<feature type="transmembrane region" description="Helical" evidence="1">
    <location>
        <begin position="320"/>
        <end position="337"/>
    </location>
</feature>
<evidence type="ECO:0000256" key="1">
    <source>
        <dbReference type="SAM" id="Phobius"/>
    </source>
</evidence>
<dbReference type="PANTHER" id="PTHR37488">
    <property type="entry name" value="DUF1275 DOMAIN-CONTAINING PROTEIN"/>
    <property type="match status" value="1"/>
</dbReference>
<dbReference type="InParanoid" id="A0A0C3AIT8"/>
<reference evidence="3" key="2">
    <citation type="submission" date="2015-01" db="EMBL/GenBank/DDBJ databases">
        <title>Evolutionary Origins and Diversification of the Mycorrhizal Mutualists.</title>
        <authorList>
            <consortium name="DOE Joint Genome Institute"/>
            <consortium name="Mycorrhizal Genomics Consortium"/>
            <person name="Kohler A."/>
            <person name="Kuo A."/>
            <person name="Nagy L.G."/>
            <person name="Floudas D."/>
            <person name="Copeland A."/>
            <person name="Barry K.W."/>
            <person name="Cichocki N."/>
            <person name="Veneault-Fourrey C."/>
            <person name="LaButti K."/>
            <person name="Lindquist E.A."/>
            <person name="Lipzen A."/>
            <person name="Lundell T."/>
            <person name="Morin E."/>
            <person name="Murat C."/>
            <person name="Riley R."/>
            <person name="Ohm R."/>
            <person name="Sun H."/>
            <person name="Tunlid A."/>
            <person name="Henrissat B."/>
            <person name="Grigoriev I.V."/>
            <person name="Hibbett D.S."/>
            <person name="Martin F."/>
        </authorList>
    </citation>
    <scope>NUCLEOTIDE SEQUENCE [LARGE SCALE GENOMIC DNA]</scope>
    <source>
        <strain evidence="3">Foug A</strain>
    </source>
</reference>
<dbReference type="Pfam" id="PF06912">
    <property type="entry name" value="DUF1275"/>
    <property type="match status" value="1"/>
</dbReference>
<feature type="transmembrane region" description="Helical" evidence="1">
    <location>
        <begin position="185"/>
        <end position="208"/>
    </location>
</feature>
<dbReference type="STRING" id="1036808.A0A0C3AIT8"/>
<keyword evidence="1" id="KW-0812">Transmembrane</keyword>
<feature type="transmembrane region" description="Helical" evidence="1">
    <location>
        <begin position="343"/>
        <end position="363"/>
    </location>
</feature>
<dbReference type="PANTHER" id="PTHR37488:SF2">
    <property type="entry name" value="DUF1275 DOMAIN-CONTAINING PROTEIN"/>
    <property type="match status" value="1"/>
</dbReference>